<dbReference type="GO" id="GO:0005524">
    <property type="term" value="F:ATP binding"/>
    <property type="evidence" value="ECO:0007669"/>
    <property type="project" value="UniProtKB-KW"/>
</dbReference>
<reference evidence="6 7" key="1">
    <citation type="submission" date="2017-07" db="EMBL/GenBank/DDBJ databases">
        <title>Lactobacillus curvatus MRS6 whole genome.</title>
        <authorList>
            <person name="Jans C."/>
            <person name="Lagler S."/>
            <person name="Lacroix C."/>
            <person name="Meile L."/>
            <person name="Stevens M.J.A."/>
        </authorList>
    </citation>
    <scope>NUCLEOTIDE SEQUENCE [LARGE SCALE GENOMIC DNA]</scope>
    <source>
        <strain evidence="6 7">MRS6</strain>
    </source>
</reference>
<evidence type="ECO:0000256" key="2">
    <source>
        <dbReference type="ARBA" id="ARBA00022448"/>
    </source>
</evidence>
<dbReference type="PANTHER" id="PTHR43335">
    <property type="entry name" value="ABC TRANSPORTER, ATP-BINDING PROTEIN"/>
    <property type="match status" value="1"/>
</dbReference>
<gene>
    <name evidence="6" type="ORF">CG419_05615</name>
</gene>
<accession>A0AAC9UP62</accession>
<dbReference type="SMART" id="SM00382">
    <property type="entry name" value="AAA"/>
    <property type="match status" value="1"/>
</dbReference>
<dbReference type="Proteomes" id="UP000199749">
    <property type="component" value="Chromosome"/>
</dbReference>
<dbReference type="PANTHER" id="PTHR43335:SF4">
    <property type="entry name" value="ABC TRANSPORTER, ATP-BINDING PROTEIN"/>
    <property type="match status" value="1"/>
</dbReference>
<keyword evidence="4" id="KW-0067">ATP-binding</keyword>
<dbReference type="Gene3D" id="3.40.50.300">
    <property type="entry name" value="P-loop containing nucleotide triphosphate hydrolases"/>
    <property type="match status" value="1"/>
</dbReference>
<dbReference type="PROSITE" id="PS50893">
    <property type="entry name" value="ABC_TRANSPORTER_2"/>
    <property type="match status" value="1"/>
</dbReference>
<sequence length="295" mass="32658">MLKMTNIDVWIKHRQIINAVSFDVQPGAIVGLIGPNGAGKTTIMKTILGLIPFSGAVTIDNQSVTETNHAGLKSVGALIEHPALYPFLTGYQNLALYAQDEANLQAIVTQLEMTPYINRKAKGYSLGMKQKLGIALALLNHPQLVILDEPMNGLDIDATILVRQIIQQYAQQGTAFLVASHILSELEKVVTDVIIINNGQVRLNQPIATFNQVTAQRYRLQTTDMVQTQALLTDQQIPFEQDAGYLNIAQDALYMVQTLCFNQQIQFKALIPEQVSFEQRIVQLLHEKGGDEHAN</sequence>
<evidence type="ECO:0000256" key="3">
    <source>
        <dbReference type="ARBA" id="ARBA00022741"/>
    </source>
</evidence>
<dbReference type="Pfam" id="PF00005">
    <property type="entry name" value="ABC_tran"/>
    <property type="match status" value="1"/>
</dbReference>
<keyword evidence="3" id="KW-0547">Nucleotide-binding</keyword>
<evidence type="ECO:0000256" key="4">
    <source>
        <dbReference type="ARBA" id="ARBA00022840"/>
    </source>
</evidence>
<dbReference type="InterPro" id="IPR027417">
    <property type="entry name" value="P-loop_NTPase"/>
</dbReference>
<organism evidence="6 7">
    <name type="scientific">Latilactobacillus curvatus</name>
    <name type="common">Lactobacillus curvatus</name>
    <dbReference type="NCBI Taxonomy" id="28038"/>
    <lineage>
        <taxon>Bacteria</taxon>
        <taxon>Bacillati</taxon>
        <taxon>Bacillota</taxon>
        <taxon>Bacilli</taxon>
        <taxon>Lactobacillales</taxon>
        <taxon>Lactobacillaceae</taxon>
        <taxon>Latilactobacillus</taxon>
    </lineage>
</organism>
<dbReference type="InterPro" id="IPR003439">
    <property type="entry name" value="ABC_transporter-like_ATP-bd"/>
</dbReference>
<keyword evidence="2" id="KW-0813">Transport</keyword>
<dbReference type="RefSeq" id="WP_089556732.1">
    <property type="nucleotide sequence ID" value="NZ_CP022474.1"/>
</dbReference>
<comment type="similarity">
    <text evidence="1">Belongs to the ABC transporter superfamily.</text>
</comment>
<dbReference type="InterPro" id="IPR017871">
    <property type="entry name" value="ABC_transporter-like_CS"/>
</dbReference>
<dbReference type="GO" id="GO:0016887">
    <property type="term" value="F:ATP hydrolysis activity"/>
    <property type="evidence" value="ECO:0007669"/>
    <property type="project" value="InterPro"/>
</dbReference>
<evidence type="ECO:0000256" key="1">
    <source>
        <dbReference type="ARBA" id="ARBA00005417"/>
    </source>
</evidence>
<evidence type="ECO:0000313" key="6">
    <source>
        <dbReference type="EMBL" id="ASN60141.1"/>
    </source>
</evidence>
<protein>
    <submittedName>
        <fullName evidence="6">ABC transporter</fullName>
    </submittedName>
</protein>
<proteinExistence type="inferred from homology"/>
<evidence type="ECO:0000313" key="7">
    <source>
        <dbReference type="Proteomes" id="UP000199749"/>
    </source>
</evidence>
<evidence type="ECO:0000259" key="5">
    <source>
        <dbReference type="PROSITE" id="PS50893"/>
    </source>
</evidence>
<dbReference type="PROSITE" id="PS00211">
    <property type="entry name" value="ABC_TRANSPORTER_1"/>
    <property type="match status" value="1"/>
</dbReference>
<name>A0AAC9UP62_LATCU</name>
<feature type="domain" description="ABC transporter" evidence="5">
    <location>
        <begin position="2"/>
        <end position="223"/>
    </location>
</feature>
<dbReference type="InterPro" id="IPR003593">
    <property type="entry name" value="AAA+_ATPase"/>
</dbReference>
<dbReference type="EMBL" id="CP022474">
    <property type="protein sequence ID" value="ASN60141.1"/>
    <property type="molecule type" value="Genomic_DNA"/>
</dbReference>
<dbReference type="AlphaFoldDB" id="A0AAC9UP62"/>
<dbReference type="SUPFAM" id="SSF52540">
    <property type="entry name" value="P-loop containing nucleoside triphosphate hydrolases"/>
    <property type="match status" value="1"/>
</dbReference>